<proteinExistence type="predicted"/>
<keyword evidence="1" id="KW-1133">Transmembrane helix</keyword>
<name>A0A1H2ELI1_9PROT</name>
<keyword evidence="2" id="KW-0732">Signal</keyword>
<evidence type="ECO:0000313" key="4">
    <source>
        <dbReference type="EMBL" id="SDT95628.1"/>
    </source>
</evidence>
<protein>
    <submittedName>
        <fullName evidence="4">PEP-CTERM protein-sorting domain-containing protein</fullName>
    </submittedName>
</protein>
<keyword evidence="5" id="KW-1185">Reference proteome</keyword>
<evidence type="ECO:0000313" key="5">
    <source>
        <dbReference type="Proteomes" id="UP000182882"/>
    </source>
</evidence>
<evidence type="ECO:0000259" key="3">
    <source>
        <dbReference type="Pfam" id="PF07589"/>
    </source>
</evidence>
<sequence length="207" mass="22621">MKRFYKYALGVLLVTPMLASAAAELVTNGSFETDFQSNGTWNIYKNLTGWTGAPNIELRNNVAGTAYDGTNFIELDTYSNSSISQVLTGTPGLYELSFWYSARPGTGNTNDLSFTLDGSAPLTLLSGVSGGRYHDWQNYSAIFSFDGNGLLTFSATGKSDSYGGSLDMISFTSVVPEPEIYAMTLIGLSLLGFTAFRRRNYQIYNQE</sequence>
<dbReference type="KEGG" id="nur:ATY38_02940"/>
<dbReference type="Proteomes" id="UP000182882">
    <property type="component" value="Unassembled WGS sequence"/>
</dbReference>
<dbReference type="NCBIfam" id="TIGR02595">
    <property type="entry name" value="PEP_CTERM"/>
    <property type="match status" value="1"/>
</dbReference>
<reference evidence="5" key="1">
    <citation type="submission" date="2016-10" db="EMBL/GenBank/DDBJ databases">
        <authorList>
            <person name="Varghese N."/>
            <person name="Submissions S."/>
        </authorList>
    </citation>
    <scope>NUCLEOTIDE SEQUENCE [LARGE SCALE GENOMIC DNA]</scope>
    <source>
        <strain evidence="5">Nm10</strain>
    </source>
</reference>
<keyword evidence="1" id="KW-0472">Membrane</keyword>
<feature type="signal peptide" evidence="2">
    <location>
        <begin position="1"/>
        <end position="21"/>
    </location>
</feature>
<dbReference type="AlphaFoldDB" id="A0A1H2ELI1"/>
<feature type="domain" description="Ice-binding protein C-terminal" evidence="3">
    <location>
        <begin position="175"/>
        <end position="199"/>
    </location>
</feature>
<dbReference type="EMBL" id="FNLN01000013">
    <property type="protein sequence ID" value="SDT95628.1"/>
    <property type="molecule type" value="Genomic_DNA"/>
</dbReference>
<dbReference type="Gene3D" id="2.60.120.260">
    <property type="entry name" value="Galactose-binding domain-like"/>
    <property type="match status" value="1"/>
</dbReference>
<feature type="chain" id="PRO_5016310220" evidence="2">
    <location>
        <begin position="22"/>
        <end position="207"/>
    </location>
</feature>
<accession>A0A1H2ELI1</accession>
<evidence type="ECO:0000256" key="1">
    <source>
        <dbReference type="SAM" id="Phobius"/>
    </source>
</evidence>
<dbReference type="InterPro" id="IPR013424">
    <property type="entry name" value="Ice-binding_C"/>
</dbReference>
<evidence type="ECO:0000256" key="2">
    <source>
        <dbReference type="SAM" id="SignalP"/>
    </source>
</evidence>
<feature type="transmembrane region" description="Helical" evidence="1">
    <location>
        <begin position="180"/>
        <end position="196"/>
    </location>
</feature>
<dbReference type="Pfam" id="PF07589">
    <property type="entry name" value="PEP-CTERM"/>
    <property type="match status" value="1"/>
</dbReference>
<dbReference type="RefSeq" id="WP_062557975.1">
    <property type="nucleotide sequence ID" value="NZ_CP013341.1"/>
</dbReference>
<gene>
    <name evidence="4" type="ORF">SAMN05216406_11361</name>
</gene>
<keyword evidence="1" id="KW-0812">Transmembrane</keyword>
<organism evidence="4 5">
    <name type="scientific">Nitrosomonas ureae</name>
    <dbReference type="NCBI Taxonomy" id="44577"/>
    <lineage>
        <taxon>Bacteria</taxon>
        <taxon>Pseudomonadati</taxon>
        <taxon>Pseudomonadota</taxon>
        <taxon>Betaproteobacteria</taxon>
        <taxon>Nitrosomonadales</taxon>
        <taxon>Nitrosomonadaceae</taxon>
        <taxon>Nitrosomonas</taxon>
    </lineage>
</organism>